<reference evidence="2" key="1">
    <citation type="submission" date="2022-07" db="EMBL/GenBank/DDBJ databases">
        <authorList>
            <person name="Macas J."/>
            <person name="Novak P."/>
            <person name="Neumann P."/>
        </authorList>
    </citation>
    <scope>NUCLEOTIDE SEQUENCE</scope>
</reference>
<keyword evidence="3" id="KW-1185">Reference proteome</keyword>
<dbReference type="AlphaFoldDB" id="A0AAV0E1X0"/>
<protein>
    <recommendedName>
        <fullName evidence="1">MULE transposase domain-containing protein</fullName>
    </recommendedName>
</protein>
<dbReference type="Proteomes" id="UP001152523">
    <property type="component" value="Unassembled WGS sequence"/>
</dbReference>
<accession>A0AAV0E1X0</accession>
<dbReference type="EMBL" id="CAMAPF010000233">
    <property type="protein sequence ID" value="CAH9114997.1"/>
    <property type="molecule type" value="Genomic_DNA"/>
</dbReference>
<dbReference type="PANTHER" id="PTHR36264:SF5">
    <property type="entry name" value="SET DOMAIN-CONTAINING PROTEIN"/>
    <property type="match status" value="1"/>
</dbReference>
<dbReference type="InterPro" id="IPR018289">
    <property type="entry name" value="MULE_transposase_dom"/>
</dbReference>
<evidence type="ECO:0000313" key="3">
    <source>
        <dbReference type="Proteomes" id="UP001152523"/>
    </source>
</evidence>
<evidence type="ECO:0000259" key="1">
    <source>
        <dbReference type="Pfam" id="PF10551"/>
    </source>
</evidence>
<organism evidence="2 3">
    <name type="scientific">Cuscuta epithymum</name>
    <dbReference type="NCBI Taxonomy" id="186058"/>
    <lineage>
        <taxon>Eukaryota</taxon>
        <taxon>Viridiplantae</taxon>
        <taxon>Streptophyta</taxon>
        <taxon>Embryophyta</taxon>
        <taxon>Tracheophyta</taxon>
        <taxon>Spermatophyta</taxon>
        <taxon>Magnoliopsida</taxon>
        <taxon>eudicotyledons</taxon>
        <taxon>Gunneridae</taxon>
        <taxon>Pentapetalae</taxon>
        <taxon>asterids</taxon>
        <taxon>lamiids</taxon>
        <taxon>Solanales</taxon>
        <taxon>Convolvulaceae</taxon>
        <taxon>Cuscuteae</taxon>
        <taxon>Cuscuta</taxon>
        <taxon>Cuscuta subgen. Cuscuta</taxon>
    </lineage>
</organism>
<proteinExistence type="predicted"/>
<gene>
    <name evidence="2" type="ORF">CEPIT_LOCUS20926</name>
</gene>
<sequence length="264" mass="31000">MFPIAWAAVPSETKATWKWFIEYLREDLNIGRGKDWTFVLDRQKGLMPALYETLLDVKHRRCARHIYAIWRRSHGGLELQRQFWKCCKSASKKEFELNLEMLKKTFFYNFIPSKVEEEACMAGTGTWQVQRTLVELRDVFPPPMADPANPWQIRKVLTHYEAIAGKLVVPFADAFDHVFRYWGLCMVNQVVMGQKSNVVLWDVTEQNSPKRYGGWFEVLPGDDYILACMDLFKERGMAVEDEVGLYWDFKSSAFHFKLLHKIVK</sequence>
<comment type="caution">
    <text evidence="2">The sequence shown here is derived from an EMBL/GenBank/DDBJ whole genome shotgun (WGS) entry which is preliminary data.</text>
</comment>
<name>A0AAV0E1X0_9ASTE</name>
<feature type="domain" description="MULE transposase" evidence="1">
    <location>
        <begin position="2"/>
        <end position="67"/>
    </location>
</feature>
<dbReference type="PANTHER" id="PTHR36264">
    <property type="entry name" value="SET DOMAIN-CONTAINING PROTEIN"/>
    <property type="match status" value="1"/>
</dbReference>
<evidence type="ECO:0000313" key="2">
    <source>
        <dbReference type="EMBL" id="CAH9114997.1"/>
    </source>
</evidence>
<dbReference type="Pfam" id="PF10551">
    <property type="entry name" value="MULE"/>
    <property type="match status" value="1"/>
</dbReference>